<evidence type="ECO:0000313" key="2">
    <source>
        <dbReference type="Proteomes" id="UP001148737"/>
    </source>
</evidence>
<evidence type="ECO:0000313" key="1">
    <source>
        <dbReference type="EMBL" id="KAJ3488720.1"/>
    </source>
</evidence>
<proteinExistence type="predicted"/>
<name>A0ACC1QQK9_9HYPO</name>
<protein>
    <submittedName>
        <fullName evidence="1">Uncharacterized protein</fullName>
    </submittedName>
</protein>
<dbReference type="Proteomes" id="UP001148737">
    <property type="component" value="Unassembled WGS sequence"/>
</dbReference>
<accession>A0ACC1QQK9</accession>
<sequence>MPPRKSDARKSDVSAAAPAADASQITVADESVLSTAGAAVAADKSITEGGGGSSSKKSKDASAAADDKTTIEDLTLPKSIITRLAKGVLPANTQIQGNAILAMSKSTTVFINYLAAHANEITLNANKKTIMPADVFKALEEIEFDFLKEPLEAEFAKFNAIQTEKRNTYRQKVKATKTPGDDTDMGGDGGGGGGGCLGWFGLAGTWQAGKKAGSCGAAAAAAPPPLRCGGQDPKDSARWTRHDTTNQTRPTGPEKDRL</sequence>
<organism evidence="1 2">
    <name type="scientific">Lecanicillium saksenae</name>
    <dbReference type="NCBI Taxonomy" id="468837"/>
    <lineage>
        <taxon>Eukaryota</taxon>
        <taxon>Fungi</taxon>
        <taxon>Dikarya</taxon>
        <taxon>Ascomycota</taxon>
        <taxon>Pezizomycotina</taxon>
        <taxon>Sordariomycetes</taxon>
        <taxon>Hypocreomycetidae</taxon>
        <taxon>Hypocreales</taxon>
        <taxon>Cordycipitaceae</taxon>
        <taxon>Lecanicillium</taxon>
    </lineage>
</organism>
<keyword evidence="2" id="KW-1185">Reference proteome</keyword>
<gene>
    <name evidence="1" type="ORF">NLG97_g6148</name>
</gene>
<comment type="caution">
    <text evidence="1">The sequence shown here is derived from an EMBL/GenBank/DDBJ whole genome shotgun (WGS) entry which is preliminary data.</text>
</comment>
<reference evidence="1" key="1">
    <citation type="submission" date="2022-07" db="EMBL/GenBank/DDBJ databases">
        <title>Genome Sequence of Lecanicillium saksenae.</title>
        <authorList>
            <person name="Buettner E."/>
        </authorList>
    </citation>
    <scope>NUCLEOTIDE SEQUENCE</scope>
    <source>
        <strain evidence="1">VT-O1</strain>
    </source>
</reference>
<dbReference type="EMBL" id="JANAKD010000774">
    <property type="protein sequence ID" value="KAJ3488720.1"/>
    <property type="molecule type" value="Genomic_DNA"/>
</dbReference>